<dbReference type="InterPro" id="IPR006059">
    <property type="entry name" value="SBP"/>
</dbReference>
<evidence type="ECO:0000256" key="1">
    <source>
        <dbReference type="ARBA" id="ARBA00022475"/>
    </source>
</evidence>
<dbReference type="SUPFAM" id="SSF53850">
    <property type="entry name" value="Periplasmic binding protein-like II"/>
    <property type="match status" value="1"/>
</dbReference>
<evidence type="ECO:0000256" key="4">
    <source>
        <dbReference type="ARBA" id="ARBA00023139"/>
    </source>
</evidence>
<organism evidence="7 8">
    <name type="scientific">Alkalibacterium pelagium</name>
    <dbReference type="NCBI Taxonomy" id="426702"/>
    <lineage>
        <taxon>Bacteria</taxon>
        <taxon>Bacillati</taxon>
        <taxon>Bacillota</taxon>
        <taxon>Bacilli</taxon>
        <taxon>Lactobacillales</taxon>
        <taxon>Carnobacteriaceae</taxon>
        <taxon>Alkalibacterium</taxon>
    </lineage>
</organism>
<accession>A0A1H7K2I5</accession>
<protein>
    <submittedName>
        <fullName evidence="7">ABC-type glycerol-3-phosphate transport system, substrate-binding protein</fullName>
    </submittedName>
</protein>
<evidence type="ECO:0000256" key="6">
    <source>
        <dbReference type="SAM" id="SignalP"/>
    </source>
</evidence>
<dbReference type="InterPro" id="IPR050490">
    <property type="entry name" value="Bact_solute-bd_prot1"/>
</dbReference>
<dbReference type="STRING" id="426702.SAMN04488099_106122"/>
<keyword evidence="5" id="KW-0449">Lipoprotein</keyword>
<evidence type="ECO:0000256" key="3">
    <source>
        <dbReference type="ARBA" id="ARBA00023136"/>
    </source>
</evidence>
<dbReference type="Pfam" id="PF13416">
    <property type="entry name" value="SBP_bac_8"/>
    <property type="match status" value="1"/>
</dbReference>
<dbReference type="PROSITE" id="PS51257">
    <property type="entry name" value="PROKAR_LIPOPROTEIN"/>
    <property type="match status" value="1"/>
</dbReference>
<keyword evidence="1" id="KW-1003">Cell membrane</keyword>
<feature type="chain" id="PRO_5039222144" evidence="6">
    <location>
        <begin position="27"/>
        <end position="430"/>
    </location>
</feature>
<dbReference type="PANTHER" id="PTHR43649:SF33">
    <property type="entry name" value="POLYGALACTURONAN_RHAMNOGALACTURONAN-BINDING PROTEIN YTCQ"/>
    <property type="match status" value="1"/>
</dbReference>
<evidence type="ECO:0000313" key="7">
    <source>
        <dbReference type="EMBL" id="SEK80085.1"/>
    </source>
</evidence>
<evidence type="ECO:0000313" key="8">
    <source>
        <dbReference type="Proteomes" id="UP000199081"/>
    </source>
</evidence>
<dbReference type="Proteomes" id="UP000199081">
    <property type="component" value="Unassembled WGS sequence"/>
</dbReference>
<dbReference type="OrthoDB" id="55273at2"/>
<reference evidence="8" key="1">
    <citation type="submission" date="2016-10" db="EMBL/GenBank/DDBJ databases">
        <authorList>
            <person name="Varghese N."/>
            <person name="Submissions S."/>
        </authorList>
    </citation>
    <scope>NUCLEOTIDE SEQUENCE [LARGE SCALE GENOMIC DNA]</scope>
    <source>
        <strain evidence="8">DSM 19183</strain>
    </source>
</reference>
<evidence type="ECO:0000256" key="2">
    <source>
        <dbReference type="ARBA" id="ARBA00022729"/>
    </source>
</evidence>
<gene>
    <name evidence="7" type="ORF">SAMN04488099_106122</name>
</gene>
<name>A0A1H7K2I5_9LACT</name>
<keyword evidence="8" id="KW-1185">Reference proteome</keyword>
<proteinExistence type="predicted"/>
<sequence length="430" mass="47996">MLKKKLGVTIGALSTLVILSSCGNQGAVGTDGGDDSLVVWSFTDEIEDIINNYYLEDYSDLDYDIDIVQFPTEEFERILDPLIGTGDEPDVILMEQNFAKKYIDSGYLTDLEQFEGIREGSQSTYDYVKEVGSQEDGTLVANAWQAAPGAFFYRYSLAEEYLGVSEPEDVQALISDWDGFVDTARQIRDASDGEVYMIASVDDLRFAFLGGREQGWVVDDELVIDDLAYELLETALEMNEENLLLDAPASGAAYFAGMSNDEIFGYSLPTWGLNFWLEPNGGEATAGDWRMVQGPSTYFRGGTWVGISESSEMKEEAAHLIEYATTDQDFLERWANDTGDIVSNEDVVEEVRGDYSNDFLGGQNHYAEFADMIDDIEAGFVTEFDQTINDLFLDHALTPYSKGEVEFDTAIRNFRQSVSNLFPYIEVGLD</sequence>
<evidence type="ECO:0000256" key="5">
    <source>
        <dbReference type="ARBA" id="ARBA00023288"/>
    </source>
</evidence>
<dbReference type="PANTHER" id="PTHR43649">
    <property type="entry name" value="ARABINOSE-BINDING PROTEIN-RELATED"/>
    <property type="match status" value="1"/>
</dbReference>
<dbReference type="AlphaFoldDB" id="A0A1H7K2I5"/>
<feature type="signal peptide" evidence="6">
    <location>
        <begin position="1"/>
        <end position="26"/>
    </location>
</feature>
<keyword evidence="3" id="KW-0472">Membrane</keyword>
<keyword evidence="4" id="KW-0564">Palmitate</keyword>
<dbReference type="EMBL" id="FNZU01000006">
    <property type="protein sequence ID" value="SEK80085.1"/>
    <property type="molecule type" value="Genomic_DNA"/>
</dbReference>
<keyword evidence="2 6" id="KW-0732">Signal</keyword>
<dbReference type="RefSeq" id="WP_091480581.1">
    <property type="nucleotide sequence ID" value="NZ_BJYC01000008.1"/>
</dbReference>
<dbReference type="Gene3D" id="3.40.190.10">
    <property type="entry name" value="Periplasmic binding protein-like II"/>
    <property type="match status" value="1"/>
</dbReference>